<evidence type="ECO:0008006" key="3">
    <source>
        <dbReference type="Google" id="ProtNLM"/>
    </source>
</evidence>
<keyword evidence="2" id="KW-1185">Reference proteome</keyword>
<evidence type="ECO:0000313" key="1">
    <source>
        <dbReference type="EMBL" id="ANE47173.1"/>
    </source>
</evidence>
<dbReference type="AlphaFoldDB" id="A0A172TK75"/>
<dbReference type="KEGG" id="pswu:SY83_13870"/>
<gene>
    <name evidence="1" type="ORF">SY83_13870</name>
</gene>
<protein>
    <recommendedName>
        <fullName evidence="3">Asp/Glu/hydantoin racemase</fullName>
    </recommendedName>
</protein>
<name>A0A172TK75_9BACL</name>
<organism evidence="1 2">
    <name type="scientific">Paenibacillus swuensis</name>
    <dbReference type="NCBI Taxonomy" id="1178515"/>
    <lineage>
        <taxon>Bacteria</taxon>
        <taxon>Bacillati</taxon>
        <taxon>Bacillota</taxon>
        <taxon>Bacilli</taxon>
        <taxon>Bacillales</taxon>
        <taxon>Paenibacillaceae</taxon>
        <taxon>Paenibacillus</taxon>
    </lineage>
</organism>
<proteinExistence type="predicted"/>
<dbReference type="Proteomes" id="UP000076927">
    <property type="component" value="Chromosome"/>
</dbReference>
<reference evidence="1 2" key="1">
    <citation type="submission" date="2015-01" db="EMBL/GenBank/DDBJ databases">
        <title>Paenibacillus swuensis/DY6/whole genome sequencing.</title>
        <authorList>
            <person name="Kim M.K."/>
            <person name="Srinivasan S."/>
            <person name="Lee J.-J."/>
        </authorList>
    </citation>
    <scope>NUCLEOTIDE SEQUENCE [LARGE SCALE GENOMIC DNA]</scope>
    <source>
        <strain evidence="1 2">DY6</strain>
    </source>
</reference>
<dbReference type="STRING" id="1178515.SY83_13870"/>
<dbReference type="RefSeq" id="WP_068607445.1">
    <property type="nucleotide sequence ID" value="NZ_CP011388.1"/>
</dbReference>
<dbReference type="PATRIC" id="fig|1178515.4.peg.2783"/>
<dbReference type="OrthoDB" id="2910128at2"/>
<sequence>MQKKKIGCLHAHHSNISYIEDALGGGTIEFVHFVDPGLMNRMKADPDFNLRKAQEKVHEQIEWIIHTNVDAVFITCTNYIALLDEKRLSASVPIMKMDEPFFRDLTDQNEPQILLFTNPATVEGTMQRLQHYVNAHHKSPQLFEAKVIDNTFDLIMQGKQQEYVDTLTDYMQTLLLTEPRRRLSVAQLSMVQAALNVERTLGISVGNPLKSLVRYFENEFSDKKKRAEAPLIDSHI</sequence>
<accession>A0A172TK75</accession>
<evidence type="ECO:0000313" key="2">
    <source>
        <dbReference type="Proteomes" id="UP000076927"/>
    </source>
</evidence>
<dbReference type="EMBL" id="CP011388">
    <property type="protein sequence ID" value="ANE47173.1"/>
    <property type="molecule type" value="Genomic_DNA"/>
</dbReference>